<feature type="binding site" evidence="6">
    <location>
        <position position="5"/>
    </location>
    <ligand>
        <name>Mg(2+)</name>
        <dbReference type="ChEBI" id="CHEBI:18420"/>
    </ligand>
</feature>
<evidence type="ECO:0000256" key="2">
    <source>
        <dbReference type="ARBA" id="ARBA00022722"/>
    </source>
</evidence>
<dbReference type="InterPro" id="IPR029060">
    <property type="entry name" value="PIN-like_dom_sf"/>
</dbReference>
<comment type="cofactor">
    <cofactor evidence="6">
        <name>Mg(2+)</name>
        <dbReference type="ChEBI" id="CHEBI:18420"/>
    </cofactor>
</comment>
<evidence type="ECO:0000256" key="5">
    <source>
        <dbReference type="ARBA" id="ARBA00022842"/>
    </source>
</evidence>
<keyword evidence="3 6" id="KW-0479">Metal-binding</keyword>
<dbReference type="InterPro" id="IPR002716">
    <property type="entry name" value="PIN_dom"/>
</dbReference>
<dbReference type="GO" id="GO:0090729">
    <property type="term" value="F:toxin activity"/>
    <property type="evidence" value="ECO:0007669"/>
    <property type="project" value="UniProtKB-KW"/>
</dbReference>
<dbReference type="EC" id="3.1.-.-" evidence="6"/>
<evidence type="ECO:0000313" key="9">
    <source>
        <dbReference type="Proteomes" id="UP000744769"/>
    </source>
</evidence>
<keyword evidence="4 6" id="KW-0378">Hydrolase</keyword>
<dbReference type="EMBL" id="JAAOIV010000002">
    <property type="protein sequence ID" value="NHN54777.1"/>
    <property type="molecule type" value="Genomic_DNA"/>
</dbReference>
<dbReference type="GO" id="GO:0016787">
    <property type="term" value="F:hydrolase activity"/>
    <property type="evidence" value="ECO:0007669"/>
    <property type="project" value="UniProtKB-KW"/>
</dbReference>
<dbReference type="CDD" id="cd09873">
    <property type="entry name" value="PIN_Pae0151-like"/>
    <property type="match status" value="1"/>
</dbReference>
<evidence type="ECO:0000256" key="3">
    <source>
        <dbReference type="ARBA" id="ARBA00022723"/>
    </source>
</evidence>
<dbReference type="InterPro" id="IPR022907">
    <property type="entry name" value="VapC_family"/>
</dbReference>
<evidence type="ECO:0000313" key="8">
    <source>
        <dbReference type="EMBL" id="NHN54777.1"/>
    </source>
</evidence>
<dbReference type="PANTHER" id="PTHR35901:SF1">
    <property type="entry name" value="EXONUCLEASE VAPC9"/>
    <property type="match status" value="1"/>
</dbReference>
<dbReference type="InterPro" id="IPR051619">
    <property type="entry name" value="TypeII_TA_RNase_PINc/VapC"/>
</dbReference>
<dbReference type="AlphaFoldDB" id="A0A967B346"/>
<evidence type="ECO:0000256" key="4">
    <source>
        <dbReference type="ARBA" id="ARBA00022801"/>
    </source>
</evidence>
<keyword evidence="1 6" id="KW-1277">Toxin-antitoxin system</keyword>
<dbReference type="GO" id="GO:0000287">
    <property type="term" value="F:magnesium ion binding"/>
    <property type="evidence" value="ECO:0007669"/>
    <property type="project" value="UniProtKB-UniRule"/>
</dbReference>
<dbReference type="Proteomes" id="UP000744769">
    <property type="component" value="Unassembled WGS sequence"/>
</dbReference>
<accession>A0A967B346</accession>
<keyword evidence="9" id="KW-1185">Reference proteome</keyword>
<organism evidence="8 9">
    <name type="scientific">Metallococcus carri</name>
    <dbReference type="NCBI Taxonomy" id="1656884"/>
    <lineage>
        <taxon>Bacteria</taxon>
        <taxon>Bacillati</taxon>
        <taxon>Actinomycetota</taxon>
        <taxon>Actinomycetes</taxon>
        <taxon>Micrococcales</taxon>
        <taxon>Dermacoccaceae</taxon>
        <taxon>Metallococcus</taxon>
    </lineage>
</organism>
<protein>
    <recommendedName>
        <fullName evidence="6">Ribonuclease VapC</fullName>
        <shortName evidence="6">RNase VapC</shortName>
        <ecNumber evidence="6">3.1.-.-</ecNumber>
    </recommendedName>
    <alternativeName>
        <fullName evidence="6">Toxin VapC</fullName>
    </alternativeName>
</protein>
<dbReference type="Pfam" id="PF01850">
    <property type="entry name" value="PIN"/>
    <property type="match status" value="1"/>
</dbReference>
<feature type="binding site" evidence="6">
    <location>
        <position position="94"/>
    </location>
    <ligand>
        <name>Mg(2+)</name>
        <dbReference type="ChEBI" id="CHEBI:18420"/>
    </ligand>
</feature>
<keyword evidence="6" id="KW-0800">Toxin</keyword>
<proteinExistence type="inferred from homology"/>
<keyword evidence="5 6" id="KW-0460">Magnesium</keyword>
<sequence>MIVVDASAMVDALAGAAPEAALLAALRDEDLCAPFLLDVEVVSALRGLSLAGKVGPAVAEDALTTYRSFTIDRYPTEPLLQRIWWLRHRYTAYDASYLALAEALGAELWTRDVKLDSGGHAAAVRVVGASPE</sequence>
<evidence type="ECO:0000259" key="7">
    <source>
        <dbReference type="Pfam" id="PF01850"/>
    </source>
</evidence>
<comment type="similarity">
    <text evidence="6">Belongs to the PINc/VapC protein family.</text>
</comment>
<keyword evidence="2 6" id="KW-0540">Nuclease</keyword>
<gene>
    <name evidence="6" type="primary">vapC</name>
    <name evidence="8" type="ORF">G9U51_03140</name>
</gene>
<comment type="function">
    <text evidence="6">Toxic component of a toxin-antitoxin (TA) system. An RNase.</text>
</comment>
<dbReference type="GO" id="GO:0004540">
    <property type="term" value="F:RNA nuclease activity"/>
    <property type="evidence" value="ECO:0007669"/>
    <property type="project" value="InterPro"/>
</dbReference>
<dbReference type="Gene3D" id="3.40.50.1010">
    <property type="entry name" value="5'-nuclease"/>
    <property type="match status" value="1"/>
</dbReference>
<feature type="domain" description="PIN" evidence="7">
    <location>
        <begin position="2"/>
        <end position="116"/>
    </location>
</feature>
<comment type="caution">
    <text evidence="8">The sequence shown here is derived from an EMBL/GenBank/DDBJ whole genome shotgun (WGS) entry which is preliminary data.</text>
</comment>
<evidence type="ECO:0000256" key="1">
    <source>
        <dbReference type="ARBA" id="ARBA00022649"/>
    </source>
</evidence>
<evidence type="ECO:0000256" key="6">
    <source>
        <dbReference type="HAMAP-Rule" id="MF_00265"/>
    </source>
</evidence>
<dbReference type="HAMAP" id="MF_00265">
    <property type="entry name" value="VapC_Nob1"/>
    <property type="match status" value="1"/>
</dbReference>
<dbReference type="PANTHER" id="PTHR35901">
    <property type="entry name" value="RIBONUCLEASE VAPC3"/>
    <property type="match status" value="1"/>
</dbReference>
<name>A0A967B346_9MICO</name>
<dbReference type="InterPro" id="IPR044153">
    <property type="entry name" value="PIN_Pae0151-like"/>
</dbReference>
<dbReference type="SUPFAM" id="SSF88723">
    <property type="entry name" value="PIN domain-like"/>
    <property type="match status" value="1"/>
</dbReference>
<reference evidence="8" key="1">
    <citation type="submission" date="2020-03" db="EMBL/GenBank/DDBJ databases">
        <title>Draft sequencing of Calidifontibacter sp. DB0510.</title>
        <authorList>
            <person name="Kim D.-U."/>
        </authorList>
    </citation>
    <scope>NUCLEOTIDE SEQUENCE</scope>
    <source>
        <strain evidence="8">DB0510</strain>
    </source>
</reference>